<feature type="compositionally biased region" description="Basic and acidic residues" evidence="1">
    <location>
        <begin position="138"/>
        <end position="155"/>
    </location>
</feature>
<proteinExistence type="predicted"/>
<feature type="region of interest" description="Disordered" evidence="1">
    <location>
        <begin position="308"/>
        <end position="337"/>
    </location>
</feature>
<dbReference type="AlphaFoldDB" id="A0A6P3I0G3"/>
<dbReference type="KEGG" id="bbis:104993516"/>
<dbReference type="GeneID" id="104993516"/>
<name>A0A6P3I0G3_BISBB</name>
<keyword evidence="2" id="KW-1185">Reference proteome</keyword>
<feature type="compositionally biased region" description="Low complexity" evidence="1">
    <location>
        <begin position="182"/>
        <end position="203"/>
    </location>
</feature>
<reference evidence="3" key="1">
    <citation type="submission" date="2025-08" db="UniProtKB">
        <authorList>
            <consortium name="RefSeq"/>
        </authorList>
    </citation>
    <scope>IDENTIFICATION</scope>
    <source>
        <tissue evidence="3">Blood</tissue>
    </source>
</reference>
<sequence length="479" mass="51022">MTASTRSSTTHLYVVNLGAAFFSNLWIKGDKNTPPVPEGGEKGGRGQTERETTSEAIAGKSDKWDRRSLSRTSSHRTSRQLGPGLSQVRCPAGSPGGQGRGKQGGKEADKPRGWRDEVTLKLLEKNPKMICGFGGAGDGREGRSGGGWRDRDVQGEVRTAAGSPGRRLSGAASLRFRGGGASRPHSAPAAAAASRSSPAGPSHQIGTDPVAAPPVAPRSHSRRAAPLLVASDPAAEATTRGGGKGGRKTEAAAAAEGKRKRRSRWGWSRRCQSLRSVPAVGPRQCPFLSPIVNITGRLSPWHTRNRTFSPTAPASGAHSLETSNGKQGLIGRRPPSLPCQHVRLRADRGLAAGGGRRNMRVGREETEDWTKVRGTRMQPRSQAALPPLPPSSRVGRGKELLQRLGLTGAARAREVCSGQKYEGFLCSAEPLGGGRLQLEDSEGKGRVIPGPRFRPFQPRDWPLWAQVVHSRREPAPLLV</sequence>
<feature type="compositionally biased region" description="Basic and acidic residues" evidence="1">
    <location>
        <begin position="104"/>
        <end position="114"/>
    </location>
</feature>
<evidence type="ECO:0000313" key="2">
    <source>
        <dbReference type="Proteomes" id="UP000515208"/>
    </source>
</evidence>
<dbReference type="Proteomes" id="UP000515208">
    <property type="component" value="Unplaced"/>
</dbReference>
<gene>
    <name evidence="3" type="primary">LOC104993516</name>
</gene>
<feature type="compositionally biased region" description="Basic and acidic residues" evidence="1">
    <location>
        <begin position="39"/>
        <end position="53"/>
    </location>
</feature>
<dbReference type="RefSeq" id="XP_010845129.1">
    <property type="nucleotide sequence ID" value="XM_010846827.1"/>
</dbReference>
<feature type="region of interest" description="Disordered" evidence="1">
    <location>
        <begin position="131"/>
        <end position="264"/>
    </location>
</feature>
<organism evidence="2 3">
    <name type="scientific">Bison bison bison</name>
    <name type="common">North American plains bison</name>
    <dbReference type="NCBI Taxonomy" id="43346"/>
    <lineage>
        <taxon>Eukaryota</taxon>
        <taxon>Metazoa</taxon>
        <taxon>Chordata</taxon>
        <taxon>Craniata</taxon>
        <taxon>Vertebrata</taxon>
        <taxon>Euteleostomi</taxon>
        <taxon>Mammalia</taxon>
        <taxon>Eutheria</taxon>
        <taxon>Laurasiatheria</taxon>
        <taxon>Artiodactyla</taxon>
        <taxon>Ruminantia</taxon>
        <taxon>Pecora</taxon>
        <taxon>Bovidae</taxon>
        <taxon>Bovinae</taxon>
        <taxon>Bison</taxon>
    </lineage>
</organism>
<accession>A0A6P3I0G3</accession>
<evidence type="ECO:0000313" key="3">
    <source>
        <dbReference type="RefSeq" id="XP_010845129.1"/>
    </source>
</evidence>
<feature type="region of interest" description="Disordered" evidence="1">
    <location>
        <begin position="27"/>
        <end position="114"/>
    </location>
</feature>
<evidence type="ECO:0000256" key="1">
    <source>
        <dbReference type="SAM" id="MobiDB-lite"/>
    </source>
</evidence>
<protein>
    <submittedName>
        <fullName evidence="3">Serine/arginine repetitive matrix protein 3-like</fullName>
    </submittedName>
</protein>
<feature type="region of interest" description="Disordered" evidence="1">
    <location>
        <begin position="375"/>
        <end position="395"/>
    </location>
</feature>